<dbReference type="GO" id="GO:0004674">
    <property type="term" value="F:protein serine/threonine kinase activity"/>
    <property type="evidence" value="ECO:0007669"/>
    <property type="project" value="UniProtKB-KW"/>
</dbReference>
<name>A0AAD8RZI1_LOLMU</name>
<dbReference type="Gene3D" id="1.10.510.10">
    <property type="entry name" value="Transferase(Phosphotransferase) domain 1"/>
    <property type="match status" value="3"/>
</dbReference>
<feature type="domain" description="Protein kinase" evidence="7">
    <location>
        <begin position="477"/>
        <end position="739"/>
    </location>
</feature>
<keyword evidence="4" id="KW-0418">Kinase</keyword>
<dbReference type="AlphaFoldDB" id="A0AAD8RZI1"/>
<dbReference type="Pfam" id="PF07714">
    <property type="entry name" value="PK_Tyr_Ser-Thr"/>
    <property type="match status" value="2"/>
</dbReference>
<dbReference type="EMBL" id="JAUUTY010000004">
    <property type="protein sequence ID" value="KAK1642143.1"/>
    <property type="molecule type" value="Genomic_DNA"/>
</dbReference>
<organism evidence="8 9">
    <name type="scientific">Lolium multiflorum</name>
    <name type="common">Italian ryegrass</name>
    <name type="synonym">Lolium perenne subsp. multiflorum</name>
    <dbReference type="NCBI Taxonomy" id="4521"/>
    <lineage>
        <taxon>Eukaryota</taxon>
        <taxon>Viridiplantae</taxon>
        <taxon>Streptophyta</taxon>
        <taxon>Embryophyta</taxon>
        <taxon>Tracheophyta</taxon>
        <taxon>Spermatophyta</taxon>
        <taxon>Magnoliopsida</taxon>
        <taxon>Liliopsida</taxon>
        <taxon>Poales</taxon>
        <taxon>Poaceae</taxon>
        <taxon>BOP clade</taxon>
        <taxon>Pooideae</taxon>
        <taxon>Poodae</taxon>
        <taxon>Poeae</taxon>
        <taxon>Poeae Chloroplast Group 2 (Poeae type)</taxon>
        <taxon>Loliodinae</taxon>
        <taxon>Loliinae</taxon>
        <taxon>Lolium</taxon>
    </lineage>
</organism>
<evidence type="ECO:0000313" key="9">
    <source>
        <dbReference type="Proteomes" id="UP001231189"/>
    </source>
</evidence>
<evidence type="ECO:0000256" key="3">
    <source>
        <dbReference type="ARBA" id="ARBA00022741"/>
    </source>
</evidence>
<dbReference type="GO" id="GO:0005524">
    <property type="term" value="F:ATP binding"/>
    <property type="evidence" value="ECO:0007669"/>
    <property type="project" value="UniProtKB-UniRule"/>
</dbReference>
<keyword evidence="9" id="KW-1185">Reference proteome</keyword>
<dbReference type="InterPro" id="IPR001245">
    <property type="entry name" value="Ser-Thr/Tyr_kinase_cat_dom"/>
</dbReference>
<dbReference type="InterPro" id="IPR011009">
    <property type="entry name" value="Kinase-like_dom_sf"/>
</dbReference>
<keyword evidence="1" id="KW-0723">Serine/threonine-protein kinase</keyword>
<gene>
    <name evidence="8" type="ORF">QYE76_059948</name>
</gene>
<evidence type="ECO:0000256" key="4">
    <source>
        <dbReference type="ARBA" id="ARBA00022777"/>
    </source>
</evidence>
<dbReference type="PROSITE" id="PS50011">
    <property type="entry name" value="PROTEIN_KINASE_DOM"/>
    <property type="match status" value="3"/>
</dbReference>
<evidence type="ECO:0000256" key="5">
    <source>
        <dbReference type="ARBA" id="ARBA00022840"/>
    </source>
</evidence>
<evidence type="ECO:0000259" key="7">
    <source>
        <dbReference type="PROSITE" id="PS50011"/>
    </source>
</evidence>
<feature type="domain" description="Protein kinase" evidence="7">
    <location>
        <begin position="837"/>
        <end position="1100"/>
    </location>
</feature>
<keyword evidence="3 6" id="KW-0547">Nucleotide-binding</keyword>
<dbReference type="PROSITE" id="PS00107">
    <property type="entry name" value="PROTEIN_KINASE_ATP"/>
    <property type="match status" value="1"/>
</dbReference>
<evidence type="ECO:0000256" key="6">
    <source>
        <dbReference type="PROSITE-ProRule" id="PRU10141"/>
    </source>
</evidence>
<dbReference type="PANTHER" id="PTHR45707:SF69">
    <property type="entry name" value="CALCIUM-DEPENDENT LIPID-BINDING (CALB DOMAIN) PLANT PHOSPHORIBOSYLTRANSFERASE FAMILY PROTEIN"/>
    <property type="match status" value="1"/>
</dbReference>
<evidence type="ECO:0000256" key="1">
    <source>
        <dbReference type="ARBA" id="ARBA00022527"/>
    </source>
</evidence>
<sequence>MSSTAHVLKIQIRSLKLRRRRQSLVEQHVLWRTHLPHRTSHDVLERMLLDESADPTSLPLSFLQYITNHFSPDNQIGSGGFAVVYKGVVGKGIVAVKKLSNTSGLPEKKFHQELACLITAKHKNIVRFLGYCALIQGEMQKYEGKLVMADHRNWLLCFEYVCNGSLDKHITDATCGLTWRERYRIIRGVCEGLRFLREMRILHLDLKPANILLDGHMVPKIADFGLSRCLREDQTSDVTRNLSGTLGYVDPEFLRTGQMAFASDIYSLGVIIMEMLAGVRLYHEDKSVVESWMNRLGSSEGEMQLRQVRVCYKIGIKCMDLDPEKRPHVQHIIDMLDEASADYSDETGVGSSSVEPQAREQFEERIGKLAAQSFQKRDVKERSKILEDTRKHLGWLNFQESQEKVGQLSLWGVQDTKGLFNCHGAPNCSSIFTGFSENNILDIFNKRAHYNFCRERRMLEKSHFINTFTKEELRPILRSSNFIGKDAFAEVYEGVVDNARVAVKKIITGNEYGNKQFECEVVIQSQINHKNIVWLIGLCLEMDTPIFVYECLSRGSLNDILHSGSKVPLNLDVRLNIVAESAHGLAYLHSQTRNKIVHGDIKSKNILLDDNFIPKISVFGHSKLIGRTCRPFTFGDFHYMDPAYLQTGRITEKSDVYSFGVLILEIISRKKAARSDVECLVMSFLLADENWKTELFDKEIAVTGNLELLGYLAEIAVECVNLDVDQRPSMTDVAERLVILRQSRRLHTQHISGDYSDETAIRVSFFDQKRRQSLGVQDMNRPGASISSSLFAGINKLKILDIFNWKVHMSFDTNSSRILEESHFMKIFRKEDVMPILKIKNFIAKDVFYAVYRGVVGTELVTVKTPINDDMVENELFENEVIIQSQVVHKNILRLIGCCLEMDSPVLVYEYLSRGSLDDILHSGGKVPLDLDVRLTMVAESAQGLAYLHSQAHTKILHGDVNPASILLDDNFMPKISVTGSLMMWGDKTRTEWDTWAYMDPYMQVGLSTEKSDVYSFGVVILEVISRKKATYSDDDNLVNSFRDVHREGKKTTELFDKEIALAGNLEILDYLAEIAVQCLNFDVHQRPTMTYVAERLLTLQRYRRSQVVGE</sequence>
<reference evidence="8" key="1">
    <citation type="submission" date="2023-07" db="EMBL/GenBank/DDBJ databases">
        <title>A chromosome-level genome assembly of Lolium multiflorum.</title>
        <authorList>
            <person name="Chen Y."/>
            <person name="Copetti D."/>
            <person name="Kolliker R."/>
            <person name="Studer B."/>
        </authorList>
    </citation>
    <scope>NUCLEOTIDE SEQUENCE</scope>
    <source>
        <strain evidence="8">02402/16</strain>
        <tissue evidence="8">Leaf</tissue>
    </source>
</reference>
<dbReference type="Proteomes" id="UP001231189">
    <property type="component" value="Unassembled WGS sequence"/>
</dbReference>
<feature type="binding site" evidence="6">
    <location>
        <position position="98"/>
    </location>
    <ligand>
        <name>ATP</name>
        <dbReference type="ChEBI" id="CHEBI:30616"/>
    </ligand>
</feature>
<feature type="domain" description="Protein kinase" evidence="7">
    <location>
        <begin position="70"/>
        <end position="340"/>
    </location>
</feature>
<proteinExistence type="predicted"/>
<dbReference type="FunFam" id="1.10.510.10:FF:000870">
    <property type="entry name" value="OSJNBa0016N04.16-like protein"/>
    <property type="match status" value="1"/>
</dbReference>
<dbReference type="Pfam" id="PF00069">
    <property type="entry name" value="Pkinase"/>
    <property type="match status" value="1"/>
</dbReference>
<keyword evidence="2" id="KW-0808">Transferase</keyword>
<evidence type="ECO:0000313" key="8">
    <source>
        <dbReference type="EMBL" id="KAK1642143.1"/>
    </source>
</evidence>
<dbReference type="Gene3D" id="3.30.200.20">
    <property type="entry name" value="Phosphorylase Kinase, domain 1"/>
    <property type="match status" value="3"/>
</dbReference>
<comment type="caution">
    <text evidence="8">The sequence shown here is derived from an EMBL/GenBank/DDBJ whole genome shotgun (WGS) entry which is preliminary data.</text>
</comment>
<protein>
    <recommendedName>
        <fullName evidence="7">Protein kinase domain-containing protein</fullName>
    </recommendedName>
</protein>
<accession>A0AAD8RZI1</accession>
<dbReference type="PANTHER" id="PTHR45707">
    <property type="entry name" value="C2 CALCIUM/LIPID-BINDING PLANT PHOSPHORIBOSYLTRANSFERASE FAMILY PROTEIN"/>
    <property type="match status" value="1"/>
</dbReference>
<dbReference type="SUPFAM" id="SSF56112">
    <property type="entry name" value="Protein kinase-like (PK-like)"/>
    <property type="match status" value="3"/>
</dbReference>
<dbReference type="InterPro" id="IPR000719">
    <property type="entry name" value="Prot_kinase_dom"/>
</dbReference>
<evidence type="ECO:0000256" key="2">
    <source>
        <dbReference type="ARBA" id="ARBA00022679"/>
    </source>
</evidence>
<dbReference type="PROSITE" id="PS00108">
    <property type="entry name" value="PROTEIN_KINASE_ST"/>
    <property type="match status" value="2"/>
</dbReference>
<dbReference type="InterPro" id="IPR017441">
    <property type="entry name" value="Protein_kinase_ATP_BS"/>
</dbReference>
<dbReference type="SMART" id="SM00220">
    <property type="entry name" value="S_TKc"/>
    <property type="match status" value="3"/>
</dbReference>
<dbReference type="InterPro" id="IPR008271">
    <property type="entry name" value="Ser/Thr_kinase_AS"/>
</dbReference>
<keyword evidence="5 6" id="KW-0067">ATP-binding</keyword>